<feature type="region of interest" description="Disordered" evidence="1">
    <location>
        <begin position="123"/>
        <end position="147"/>
    </location>
</feature>
<organism evidence="2 3">
    <name type="scientific">Folsomia candida</name>
    <name type="common">Springtail</name>
    <dbReference type="NCBI Taxonomy" id="158441"/>
    <lineage>
        <taxon>Eukaryota</taxon>
        <taxon>Metazoa</taxon>
        <taxon>Ecdysozoa</taxon>
        <taxon>Arthropoda</taxon>
        <taxon>Hexapoda</taxon>
        <taxon>Collembola</taxon>
        <taxon>Entomobryomorpha</taxon>
        <taxon>Isotomoidea</taxon>
        <taxon>Isotomidae</taxon>
        <taxon>Proisotominae</taxon>
        <taxon>Folsomia</taxon>
    </lineage>
</organism>
<accession>A0A226CZ18</accession>
<evidence type="ECO:0000313" key="3">
    <source>
        <dbReference type="Proteomes" id="UP000198287"/>
    </source>
</evidence>
<proteinExistence type="predicted"/>
<dbReference type="OrthoDB" id="6418606at2759"/>
<feature type="region of interest" description="Disordered" evidence="1">
    <location>
        <begin position="221"/>
        <end position="240"/>
    </location>
</feature>
<gene>
    <name evidence="2" type="ORF">Fcan01_26768</name>
</gene>
<dbReference type="AlphaFoldDB" id="A0A226CZ18"/>
<sequence>MLVSPRCPHGFRSPCIVLISDHVEKLGSNQKPKSEALETFVMSEPRQAQHLTSSLIASALLALLLAAYSPPTVAANTFPLMLNNHVVRDVDDYDAASLPNNNVINYELPFLRQVRRLGSEFLGKRSSPPSLEEETAGDVWEPPSSSWPDSDGIFTSSLSKRARMRMGSEFLGKRRLGSEFLGKRKRGALGSEFLGKRSPASFLLRPSPDFSWKRARLGSEFLGKRQPSPPHSLLPTTNDF</sequence>
<keyword evidence="2" id="KW-0527">Neuropeptide</keyword>
<keyword evidence="3" id="KW-1185">Reference proteome</keyword>
<reference evidence="2 3" key="1">
    <citation type="submission" date="2015-12" db="EMBL/GenBank/DDBJ databases">
        <title>The genome of Folsomia candida.</title>
        <authorList>
            <person name="Faddeeva A."/>
            <person name="Derks M.F."/>
            <person name="Anvar Y."/>
            <person name="Smit S."/>
            <person name="Van Straalen N."/>
            <person name="Roelofs D."/>
        </authorList>
    </citation>
    <scope>NUCLEOTIDE SEQUENCE [LARGE SCALE GENOMIC DNA]</scope>
    <source>
        <strain evidence="2 3">VU population</strain>
        <tissue evidence="2">Whole body</tissue>
    </source>
</reference>
<protein>
    <submittedName>
        <fullName evidence="2">Enterin neuropeptide</fullName>
    </submittedName>
</protein>
<comment type="caution">
    <text evidence="2">The sequence shown here is derived from an EMBL/GenBank/DDBJ whole genome shotgun (WGS) entry which is preliminary data.</text>
</comment>
<evidence type="ECO:0000313" key="2">
    <source>
        <dbReference type="EMBL" id="OXA38555.1"/>
    </source>
</evidence>
<dbReference type="GO" id="GO:0007218">
    <property type="term" value="P:neuropeptide signaling pathway"/>
    <property type="evidence" value="ECO:0007669"/>
    <property type="project" value="UniProtKB-KW"/>
</dbReference>
<dbReference type="Proteomes" id="UP000198287">
    <property type="component" value="Unassembled WGS sequence"/>
</dbReference>
<dbReference type="EMBL" id="LNIX01000045">
    <property type="protein sequence ID" value="OXA38555.1"/>
    <property type="molecule type" value="Genomic_DNA"/>
</dbReference>
<name>A0A226CZ18_FOLCA</name>
<evidence type="ECO:0000256" key="1">
    <source>
        <dbReference type="SAM" id="MobiDB-lite"/>
    </source>
</evidence>